<accession>A0A2J4JNC3</accession>
<dbReference type="EMBL" id="NMTS02000056">
    <property type="protein sequence ID" value="PLK29350.1"/>
    <property type="molecule type" value="Genomic_DNA"/>
</dbReference>
<name>A0A2J4JNC3_9FIRM</name>
<sequence length="291" mass="31022">MASSKRKKHGAGYVVLIAVLILVLLAVVAAVTGYSLVARRVKALQAGAAFTFDYEITSTADSPALYTILQKTGSTKGTVNGLYAPDALQLSISAPDAVIPAGPLTRVYISSSETLYDVGQLYKNIRSSITGSYPLASLLLPDWSLGSYISQAQLASLLGVDTTATSLQDMTEFELPQKKLQRVQPENAKDGYLYFQLDTGDASANAPVLVIGLEKSRFFADAIPVHILLTIPEHGVSIQLTGTVSAQTVVLTAPTSRMKDEDIQTLVQIRDTIQSVLQFVQTAANSVQNAG</sequence>
<proteinExistence type="predicted"/>
<dbReference type="Proteomes" id="UP000221015">
    <property type="component" value="Unassembled WGS sequence"/>
</dbReference>
<gene>
    <name evidence="1" type="ORF">CGS50_009470</name>
</gene>
<evidence type="ECO:0000313" key="2">
    <source>
        <dbReference type="Proteomes" id="UP000221015"/>
    </source>
</evidence>
<dbReference type="RefSeq" id="WP_097781652.1">
    <property type="nucleotide sequence ID" value="NZ_CP065382.1"/>
</dbReference>
<evidence type="ECO:0000313" key="1">
    <source>
        <dbReference type="EMBL" id="PLK29350.1"/>
    </source>
</evidence>
<comment type="caution">
    <text evidence="1">The sequence shown here is derived from an EMBL/GenBank/DDBJ whole genome shotgun (WGS) entry which is preliminary data.</text>
</comment>
<organism evidence="1 2">
    <name type="scientific">Faecalibacterium prausnitzii</name>
    <dbReference type="NCBI Taxonomy" id="853"/>
    <lineage>
        <taxon>Bacteria</taxon>
        <taxon>Bacillati</taxon>
        <taxon>Bacillota</taxon>
        <taxon>Clostridia</taxon>
        <taxon>Eubacteriales</taxon>
        <taxon>Oscillospiraceae</taxon>
        <taxon>Faecalibacterium</taxon>
    </lineage>
</organism>
<reference evidence="1 2" key="1">
    <citation type="journal article" date="2017" name="Front. Microbiol.">
        <title>New Insights into the Diversity of the Genus Faecalibacterium.</title>
        <authorList>
            <person name="Benevides L."/>
            <person name="Burman S."/>
            <person name="Martin R."/>
            <person name="Robert V."/>
            <person name="Thomas M."/>
            <person name="Miquel S."/>
            <person name="Chain F."/>
            <person name="Sokol H."/>
            <person name="Bermudez-Humaran L.G."/>
            <person name="Morrison M."/>
            <person name="Langella P."/>
            <person name="Azevedo V.A."/>
            <person name="Chatel J.M."/>
            <person name="Soares S."/>
        </authorList>
    </citation>
    <scope>NUCLEOTIDE SEQUENCE [LARGE SCALE GENOMIC DNA]</scope>
    <source>
        <strain evidence="1 2">CNCM I 4542</strain>
    </source>
</reference>
<protein>
    <submittedName>
        <fullName evidence="1">Uncharacterized protein</fullName>
    </submittedName>
</protein>
<dbReference type="AlphaFoldDB" id="A0A2J4JNC3"/>